<feature type="coiled-coil region" evidence="1">
    <location>
        <begin position="36"/>
        <end position="180"/>
    </location>
</feature>
<feature type="chain" id="PRO_5042102172" evidence="3">
    <location>
        <begin position="21"/>
        <end position="417"/>
    </location>
</feature>
<evidence type="ECO:0000256" key="2">
    <source>
        <dbReference type="SAM" id="Phobius"/>
    </source>
</evidence>
<proteinExistence type="predicted"/>
<keyword evidence="2" id="KW-0812">Transmembrane</keyword>
<dbReference type="SUPFAM" id="SSF58113">
    <property type="entry name" value="Apolipoprotein A-I"/>
    <property type="match status" value="1"/>
</dbReference>
<gene>
    <name evidence="4" type="ORF">C2S53_009436</name>
</gene>
<dbReference type="Gene3D" id="1.10.287.1490">
    <property type="match status" value="1"/>
</dbReference>
<feature type="transmembrane region" description="Helical" evidence="2">
    <location>
        <begin position="377"/>
        <end position="402"/>
    </location>
</feature>
<dbReference type="PANTHER" id="PTHR34360:SF1">
    <property type="entry name" value="OS08G0519400 PROTEIN"/>
    <property type="match status" value="1"/>
</dbReference>
<dbReference type="AlphaFoldDB" id="A0AAD4JCF8"/>
<feature type="signal peptide" evidence="3">
    <location>
        <begin position="1"/>
        <end position="20"/>
    </location>
</feature>
<dbReference type="Proteomes" id="UP001190926">
    <property type="component" value="Unassembled WGS sequence"/>
</dbReference>
<evidence type="ECO:0000313" key="4">
    <source>
        <dbReference type="EMBL" id="KAH6831241.1"/>
    </source>
</evidence>
<evidence type="ECO:0000256" key="3">
    <source>
        <dbReference type="SAM" id="SignalP"/>
    </source>
</evidence>
<keyword evidence="1" id="KW-0175">Coiled coil</keyword>
<keyword evidence="2" id="KW-1133">Transmembrane helix</keyword>
<dbReference type="PANTHER" id="PTHR34360">
    <property type="entry name" value="OS08G0519400 PROTEIN"/>
    <property type="match status" value="1"/>
</dbReference>
<comment type="caution">
    <text evidence="4">The sequence shown here is derived from an EMBL/GenBank/DDBJ whole genome shotgun (WGS) entry which is preliminary data.</text>
</comment>
<protein>
    <submittedName>
        <fullName evidence="4">Uncharacterized protein</fullName>
    </submittedName>
</protein>
<name>A0AAD4JCF8_PERFH</name>
<keyword evidence="2" id="KW-0472">Membrane</keyword>
<keyword evidence="5" id="KW-1185">Reference proteome</keyword>
<keyword evidence="3" id="KW-0732">Signal</keyword>
<evidence type="ECO:0000313" key="5">
    <source>
        <dbReference type="Proteomes" id="UP001190926"/>
    </source>
</evidence>
<organism evidence="4 5">
    <name type="scientific">Perilla frutescens var. hirtella</name>
    <name type="common">Perilla citriodora</name>
    <name type="synonym">Perilla setoyensis</name>
    <dbReference type="NCBI Taxonomy" id="608512"/>
    <lineage>
        <taxon>Eukaryota</taxon>
        <taxon>Viridiplantae</taxon>
        <taxon>Streptophyta</taxon>
        <taxon>Embryophyta</taxon>
        <taxon>Tracheophyta</taxon>
        <taxon>Spermatophyta</taxon>
        <taxon>Magnoliopsida</taxon>
        <taxon>eudicotyledons</taxon>
        <taxon>Gunneridae</taxon>
        <taxon>Pentapetalae</taxon>
        <taxon>asterids</taxon>
        <taxon>lamiids</taxon>
        <taxon>Lamiales</taxon>
        <taxon>Lamiaceae</taxon>
        <taxon>Nepetoideae</taxon>
        <taxon>Elsholtzieae</taxon>
        <taxon>Perilla</taxon>
    </lineage>
</organism>
<reference evidence="4 5" key="1">
    <citation type="journal article" date="2021" name="Nat. Commun.">
        <title>Incipient diploidization of the medicinal plant Perilla within 10,000 years.</title>
        <authorList>
            <person name="Zhang Y."/>
            <person name="Shen Q."/>
            <person name="Leng L."/>
            <person name="Zhang D."/>
            <person name="Chen S."/>
            <person name="Shi Y."/>
            <person name="Ning Z."/>
            <person name="Chen S."/>
        </authorList>
    </citation>
    <scope>NUCLEOTIDE SEQUENCE [LARGE SCALE GENOMIC DNA]</scope>
    <source>
        <strain evidence="5">cv. PC099</strain>
    </source>
</reference>
<sequence length="417" mass="47746">MAALRLFVFTLFLCLVLTDADGSMPDADGGPRSNGLDQLSSKIRSLENRIEEKIREMKEKDALIDAKERTIKEQSQNIASLESEVASLREKGNSNAVAEANARAGELEKQVEKLKKDLAIQIKDKERLEARVIEVGKKSSELNSKADKHGKIVDEQKTKLRKTERALQIAEEQMMKAKFEAASKAKELMEVHGAWFPPWMALQLTYYQSLLEKKWKVHGKPAMEPWIQKIVEKKARAEQWVAPHVETVRTKWLPSVKGKWANNVEPHLQRLTRKTIEMYEVSKNAATPNFIKVVELVDPYYQGLRRVSRPYIDRVATAAKPHVTRLRVALHPYTKGPVRAYGKFLESATTYHYQVQDRVHEKLRSHELTKSLATKELVWFAASALLALPFMFLFRICSAVFCKKEKKPSRRNGSSKR</sequence>
<evidence type="ECO:0000256" key="1">
    <source>
        <dbReference type="SAM" id="Coils"/>
    </source>
</evidence>
<accession>A0AAD4JCF8</accession>
<dbReference type="EMBL" id="SDAM02000091">
    <property type="protein sequence ID" value="KAH6831241.1"/>
    <property type="molecule type" value="Genomic_DNA"/>
</dbReference>